<dbReference type="InterPro" id="IPR039341">
    <property type="entry name" value="CFAP99"/>
</dbReference>
<gene>
    <name evidence="2" type="primary">Cfap99_1</name>
    <name evidence="2" type="ORF">GTO96_0016892</name>
</gene>
<comment type="caution">
    <text evidence="2">The sequence shown here is derived from an EMBL/GenBank/DDBJ whole genome shotgun (WGS) entry which is preliminary data.</text>
</comment>
<evidence type="ECO:0000256" key="1">
    <source>
        <dbReference type="SAM" id="MobiDB-lite"/>
    </source>
</evidence>
<feature type="non-terminal residue" evidence="2">
    <location>
        <position position="1"/>
    </location>
</feature>
<dbReference type="EMBL" id="JAATIS010001721">
    <property type="protein sequence ID" value="KAG2465622.1"/>
    <property type="molecule type" value="Genomic_DNA"/>
</dbReference>
<proteinExistence type="predicted"/>
<dbReference type="Proteomes" id="UP000886611">
    <property type="component" value="Unassembled WGS sequence"/>
</dbReference>
<evidence type="ECO:0000313" key="3">
    <source>
        <dbReference type="Proteomes" id="UP000886611"/>
    </source>
</evidence>
<feature type="region of interest" description="Disordered" evidence="1">
    <location>
        <begin position="76"/>
        <end position="104"/>
    </location>
</feature>
<name>A0A8X7XCK1_POLSE</name>
<keyword evidence="3" id="KW-1185">Reference proteome</keyword>
<protein>
    <submittedName>
        <fullName evidence="2">CFA99 protein</fullName>
    </submittedName>
</protein>
<dbReference type="AlphaFoldDB" id="A0A8X7XCK1"/>
<organism evidence="2 3">
    <name type="scientific">Polypterus senegalus</name>
    <name type="common">Senegal bichir</name>
    <dbReference type="NCBI Taxonomy" id="55291"/>
    <lineage>
        <taxon>Eukaryota</taxon>
        <taxon>Metazoa</taxon>
        <taxon>Chordata</taxon>
        <taxon>Craniata</taxon>
        <taxon>Vertebrata</taxon>
        <taxon>Euteleostomi</taxon>
        <taxon>Actinopterygii</taxon>
        <taxon>Polypteriformes</taxon>
        <taxon>Polypteridae</taxon>
        <taxon>Polypterus</taxon>
    </lineage>
</organism>
<dbReference type="PANTHER" id="PTHR34649">
    <property type="entry name" value="CILIA- AND FLAGELLA-ASSOCIATED PROTEIN 99"/>
    <property type="match status" value="1"/>
</dbReference>
<evidence type="ECO:0000313" key="2">
    <source>
        <dbReference type="EMBL" id="KAG2465622.1"/>
    </source>
</evidence>
<feature type="compositionally biased region" description="Basic and acidic residues" evidence="1">
    <location>
        <begin position="76"/>
        <end position="92"/>
    </location>
</feature>
<dbReference type="PANTHER" id="PTHR34649:SF1">
    <property type="entry name" value="CILIA- AND FLAGELLA-ASSOCIATED PROTEIN 99"/>
    <property type="match status" value="1"/>
</dbReference>
<feature type="non-terminal residue" evidence="2">
    <location>
        <position position="133"/>
    </location>
</feature>
<accession>A0A8X7XCK1</accession>
<sequence>MKQKLAKVEQRRLEDKLRYEEAWLTRKKIIEENKRKATLQKEQTAELLQQCAEKCKDEEKEKKAFVKEVAEGEKNVQKSKEAVQKHKQRTGEETISDSAPSNPGVELLTSAKMIESSFKLLLARQRQFLSVYR</sequence>
<reference evidence="2 3" key="1">
    <citation type="journal article" date="2021" name="Cell">
        <title>Tracing the genetic footprints of vertebrate landing in non-teleost ray-finned fishes.</title>
        <authorList>
            <person name="Bi X."/>
            <person name="Wang K."/>
            <person name="Yang L."/>
            <person name="Pan H."/>
            <person name="Jiang H."/>
            <person name="Wei Q."/>
            <person name="Fang M."/>
            <person name="Yu H."/>
            <person name="Zhu C."/>
            <person name="Cai Y."/>
            <person name="He Y."/>
            <person name="Gan X."/>
            <person name="Zeng H."/>
            <person name="Yu D."/>
            <person name="Zhu Y."/>
            <person name="Jiang H."/>
            <person name="Qiu Q."/>
            <person name="Yang H."/>
            <person name="Zhang Y.E."/>
            <person name="Wang W."/>
            <person name="Zhu M."/>
            <person name="He S."/>
            <person name="Zhang G."/>
        </authorList>
    </citation>
    <scope>NUCLEOTIDE SEQUENCE [LARGE SCALE GENOMIC DNA]</scope>
    <source>
        <strain evidence="2">Bchr_013</strain>
    </source>
</reference>